<name>A0A7C7ZCV2_9ARCH</name>
<proteinExistence type="inferred from homology"/>
<comment type="similarity">
    <text evidence="1">Belongs to the methyltransferase superfamily. PrmA family.</text>
</comment>
<dbReference type="GO" id="GO:0032259">
    <property type="term" value="P:methylation"/>
    <property type="evidence" value="ECO:0007669"/>
    <property type="project" value="UniProtKB-KW"/>
</dbReference>
<keyword evidence="4" id="KW-0808">Transferase</keyword>
<dbReference type="CDD" id="cd02440">
    <property type="entry name" value="AdoMet_MTases"/>
    <property type="match status" value="1"/>
</dbReference>
<feature type="domain" description="Methyltransferase small" evidence="3">
    <location>
        <begin position="61"/>
        <end position="147"/>
    </location>
</feature>
<dbReference type="PROSITE" id="PS00092">
    <property type="entry name" value="N6_MTASE"/>
    <property type="match status" value="1"/>
</dbReference>
<reference evidence="5" key="1">
    <citation type="journal article" date="2019" name="bioRxiv">
        <title>Genome diversification in globally distributed novel marine Proteobacteria is linked to environmental adaptation.</title>
        <authorList>
            <person name="Zhou Z."/>
            <person name="Tran P.Q."/>
            <person name="Kieft K."/>
            <person name="Anantharaman K."/>
        </authorList>
    </citation>
    <scope>NUCLEOTIDE SEQUENCE [LARGE SCALE GENOMIC DNA]</scope>
</reference>
<dbReference type="InterPro" id="IPR051720">
    <property type="entry name" value="rRNA_MeTrfase/Polyamine_Synth"/>
</dbReference>
<evidence type="ECO:0000256" key="1">
    <source>
        <dbReference type="ARBA" id="ARBA00009741"/>
    </source>
</evidence>
<dbReference type="InterPro" id="IPR002052">
    <property type="entry name" value="DNA_methylase_N6_adenine_CS"/>
</dbReference>
<organism evidence="4 5">
    <name type="scientific">Marine Group III euryarchaeote</name>
    <dbReference type="NCBI Taxonomy" id="2173149"/>
    <lineage>
        <taxon>Archaea</taxon>
        <taxon>Methanobacteriati</taxon>
        <taxon>Thermoplasmatota</taxon>
        <taxon>Thermoplasmata</taxon>
        <taxon>Candidatus Thermoprofundales</taxon>
    </lineage>
</organism>
<keyword evidence="4" id="KW-0489">Methyltransferase</keyword>
<dbReference type="Gene3D" id="3.40.50.150">
    <property type="entry name" value="Vaccinia Virus protein VP39"/>
    <property type="match status" value="1"/>
</dbReference>
<dbReference type="EMBL" id="DUAV01000009">
    <property type="protein sequence ID" value="HIG63099.1"/>
    <property type="molecule type" value="Genomic_DNA"/>
</dbReference>
<gene>
    <name evidence="4" type="ORF">EYQ16_01055</name>
</gene>
<dbReference type="Pfam" id="PF05175">
    <property type="entry name" value="MTS"/>
    <property type="match status" value="1"/>
</dbReference>
<evidence type="ECO:0000259" key="3">
    <source>
        <dbReference type="Pfam" id="PF05175"/>
    </source>
</evidence>
<dbReference type="InterPro" id="IPR029063">
    <property type="entry name" value="SAM-dependent_MTases_sf"/>
</dbReference>
<accession>A0A7C7ZCV2</accession>
<dbReference type="PANTHER" id="PTHR23290">
    <property type="entry name" value="RRNA N6-ADENOSINE-METHYLTRANSFERASE METTL5"/>
    <property type="match status" value="1"/>
</dbReference>
<evidence type="ECO:0000256" key="2">
    <source>
        <dbReference type="ARBA" id="ARBA00041374"/>
    </source>
</evidence>
<dbReference type="PANTHER" id="PTHR23290:SF0">
    <property type="entry name" value="RRNA N6-ADENOSINE-METHYLTRANSFERASE METTL5"/>
    <property type="match status" value="1"/>
</dbReference>
<dbReference type="Proteomes" id="UP000589516">
    <property type="component" value="Unassembled WGS sequence"/>
</dbReference>
<dbReference type="GO" id="GO:0008757">
    <property type="term" value="F:S-adenosylmethionine-dependent methyltransferase activity"/>
    <property type="evidence" value="ECO:0007669"/>
    <property type="project" value="UniProtKB-ARBA"/>
</dbReference>
<dbReference type="SUPFAM" id="SSF53335">
    <property type="entry name" value="S-adenosyl-L-methionine-dependent methyltransferases"/>
    <property type="match status" value="1"/>
</dbReference>
<dbReference type="AlphaFoldDB" id="A0A7C7ZCV2"/>
<protein>
    <recommendedName>
        <fullName evidence="2">Methyltransferase-like protein 5</fullName>
    </recommendedName>
</protein>
<sequence>MPPAAEQGRTYPLARPRSLAHHVSRFPRTSLDRLLRTIPGFPDPQRELEQYPTPPFAALQLLEHAWQAGGLAGSVADLGCGTGRLALGAAFLGAKVVGVELDSGALEVARQAATGAELEVEWRCEPVENWVQRVDTIIMNPPWGAQRPGADRPFLQAALATAGSVWSLQPAVSDRFLRRYVEQLGGAVAGAWPVDLKLERTMPHHTRERKTVEGTLYHLHPVGAR</sequence>
<evidence type="ECO:0000313" key="5">
    <source>
        <dbReference type="Proteomes" id="UP000589516"/>
    </source>
</evidence>
<comment type="caution">
    <text evidence="4">The sequence shown here is derived from an EMBL/GenBank/DDBJ whole genome shotgun (WGS) entry which is preliminary data.</text>
</comment>
<dbReference type="InterPro" id="IPR007848">
    <property type="entry name" value="Small_mtfrase_dom"/>
</dbReference>
<evidence type="ECO:0000313" key="4">
    <source>
        <dbReference type="EMBL" id="HIG63099.1"/>
    </source>
</evidence>
<dbReference type="GO" id="GO:0003676">
    <property type="term" value="F:nucleic acid binding"/>
    <property type="evidence" value="ECO:0007669"/>
    <property type="project" value="InterPro"/>
</dbReference>